<dbReference type="EMBL" id="DVFV01000126">
    <property type="protein sequence ID" value="HIQ91429.1"/>
    <property type="molecule type" value="Genomic_DNA"/>
</dbReference>
<reference evidence="2" key="1">
    <citation type="submission" date="2020-10" db="EMBL/GenBank/DDBJ databases">
        <authorList>
            <person name="Gilroy R."/>
        </authorList>
    </citation>
    <scope>NUCLEOTIDE SEQUENCE</scope>
    <source>
        <strain evidence="2">CHK147-3167</strain>
    </source>
</reference>
<keyword evidence="1" id="KW-1133">Transmembrane helix</keyword>
<keyword evidence="1" id="KW-0472">Membrane</keyword>
<dbReference type="AlphaFoldDB" id="A0A9D1CZ98"/>
<feature type="transmembrane region" description="Helical" evidence="1">
    <location>
        <begin position="34"/>
        <end position="54"/>
    </location>
</feature>
<evidence type="ECO:0000313" key="2">
    <source>
        <dbReference type="EMBL" id="HIQ91429.1"/>
    </source>
</evidence>
<gene>
    <name evidence="2" type="ORF">IAB27_07410</name>
</gene>
<evidence type="ECO:0000256" key="1">
    <source>
        <dbReference type="SAM" id="Phobius"/>
    </source>
</evidence>
<protein>
    <submittedName>
        <fullName evidence="2">Uncharacterized protein</fullName>
    </submittedName>
</protein>
<feature type="transmembrane region" description="Helical" evidence="1">
    <location>
        <begin position="60"/>
        <end position="81"/>
    </location>
</feature>
<name>A0A9D1CZ98_9FIRM</name>
<comment type="caution">
    <text evidence="2">The sequence shown here is derived from an EMBL/GenBank/DDBJ whole genome shotgun (WGS) entry which is preliminary data.</text>
</comment>
<keyword evidence="1" id="KW-0812">Transmembrane</keyword>
<organism evidence="2 3">
    <name type="scientific">Candidatus Coprosoma intestinipullorum</name>
    <dbReference type="NCBI Taxonomy" id="2840752"/>
    <lineage>
        <taxon>Bacteria</taxon>
        <taxon>Bacillati</taxon>
        <taxon>Bacillota</taxon>
        <taxon>Bacillota incertae sedis</taxon>
        <taxon>Candidatus Coprosoma</taxon>
    </lineage>
</organism>
<dbReference type="Proteomes" id="UP000886786">
    <property type="component" value="Unassembled WGS sequence"/>
</dbReference>
<evidence type="ECO:0000313" key="3">
    <source>
        <dbReference type="Proteomes" id="UP000886786"/>
    </source>
</evidence>
<proteinExistence type="predicted"/>
<accession>A0A9D1CZ98</accession>
<reference evidence="2" key="2">
    <citation type="journal article" date="2021" name="PeerJ">
        <title>Extensive microbial diversity within the chicken gut microbiome revealed by metagenomics and culture.</title>
        <authorList>
            <person name="Gilroy R."/>
            <person name="Ravi A."/>
            <person name="Getino M."/>
            <person name="Pursley I."/>
            <person name="Horton D.L."/>
            <person name="Alikhan N.F."/>
            <person name="Baker D."/>
            <person name="Gharbi K."/>
            <person name="Hall N."/>
            <person name="Watson M."/>
            <person name="Adriaenssens E.M."/>
            <person name="Foster-Nyarko E."/>
            <person name="Jarju S."/>
            <person name="Secka A."/>
            <person name="Antonio M."/>
            <person name="Oren A."/>
            <person name="Chaudhuri R.R."/>
            <person name="La Ragione R."/>
            <person name="Hildebrand F."/>
            <person name="Pallen M.J."/>
        </authorList>
    </citation>
    <scope>NUCLEOTIDE SEQUENCE</scope>
    <source>
        <strain evidence="2">CHK147-3167</strain>
    </source>
</reference>
<sequence>MRKKGLEKLKTGRQMHYFKTLYNLDENKLDIKKFAGSLALTNSLIISITFTVIIAFKSLLIGLIVGLIIIIPLMYISYKILGQTYKKKEGK</sequence>